<protein>
    <submittedName>
        <fullName evidence="1">Uncharacterized protein</fullName>
    </submittedName>
</protein>
<evidence type="ECO:0000313" key="1">
    <source>
        <dbReference type="EMBL" id="MBK3495317.1"/>
    </source>
</evidence>
<dbReference type="Proteomes" id="UP000618943">
    <property type="component" value="Unassembled WGS sequence"/>
</dbReference>
<evidence type="ECO:0000313" key="2">
    <source>
        <dbReference type="Proteomes" id="UP000618943"/>
    </source>
</evidence>
<proteinExistence type="predicted"/>
<sequence length="143" mass="17071">MVTKDKEFLTGMEYEVAKLQADDVKGIKISESDRQESLIEIADNLFRFLYFKGKNSIENAVDFDHENITPYNIDSFGEITDLANQRNLLVNMWGKYKYREWKYEEINKDDINYGVFSPSLINDYKKENIGINRYMYRDHILHY</sequence>
<accession>A0ABS1H7C9</accession>
<gene>
    <name evidence="1" type="ORF">JFL43_10730</name>
</gene>
<name>A0ABS1H7C9_9BACL</name>
<comment type="caution">
    <text evidence="1">The sequence shown here is derived from an EMBL/GenBank/DDBJ whole genome shotgun (WGS) entry which is preliminary data.</text>
</comment>
<organism evidence="1 2">
    <name type="scientific">Viridibacillus soli</name>
    <dbReference type="NCBI Taxonomy" id="2798301"/>
    <lineage>
        <taxon>Bacteria</taxon>
        <taxon>Bacillati</taxon>
        <taxon>Bacillota</taxon>
        <taxon>Bacilli</taxon>
        <taxon>Bacillales</taxon>
        <taxon>Caryophanaceae</taxon>
        <taxon>Viridibacillus</taxon>
    </lineage>
</organism>
<dbReference type="RefSeq" id="WP_200749061.1">
    <property type="nucleotide sequence ID" value="NZ_JAEOAH010000013.1"/>
</dbReference>
<reference evidence="1 2" key="1">
    <citation type="submission" date="2020-12" db="EMBL/GenBank/DDBJ databases">
        <title>YIM B01967 draft genome.</title>
        <authorList>
            <person name="Yan X."/>
        </authorList>
    </citation>
    <scope>NUCLEOTIDE SEQUENCE [LARGE SCALE GENOMIC DNA]</scope>
    <source>
        <strain evidence="1 2">YIM B01967</strain>
    </source>
</reference>
<dbReference type="EMBL" id="JAEOAH010000013">
    <property type="protein sequence ID" value="MBK3495317.1"/>
    <property type="molecule type" value="Genomic_DNA"/>
</dbReference>
<keyword evidence="2" id="KW-1185">Reference proteome</keyword>